<feature type="transmembrane region" description="Helical" evidence="1">
    <location>
        <begin position="68"/>
        <end position="86"/>
    </location>
</feature>
<feature type="transmembrane region" description="Helical" evidence="1">
    <location>
        <begin position="7"/>
        <end position="29"/>
    </location>
</feature>
<sequence>MNAKPKFWRLIVPYLAITVLVESYCFYLAKTSPQAISTHWIYNIFLFVYLCFHLFLFAKLIKAPFIRSVLKITFVALIGCYAWEWHFLGLNYFFATTNVLFGISIILFSIFYYYNLIYQDQIDNILNEPAFWFITGCLLFYVGSTTVNLYIDQLIVVSKANNFPFRYALISVLNLIMYGCWIKSFLCLFKTRTYSQ</sequence>
<feature type="transmembrane region" description="Helical" evidence="1">
    <location>
        <begin position="130"/>
        <end position="151"/>
    </location>
</feature>
<accession>A0A1I2YW96</accession>
<evidence type="ECO:0008006" key="4">
    <source>
        <dbReference type="Google" id="ProtNLM"/>
    </source>
</evidence>
<reference evidence="2 3" key="1">
    <citation type="submission" date="2016-10" db="EMBL/GenBank/DDBJ databases">
        <authorList>
            <person name="de Groot N.N."/>
        </authorList>
    </citation>
    <scope>NUCLEOTIDE SEQUENCE [LARGE SCALE GENOMIC DNA]</scope>
    <source>
        <strain evidence="2 3">DSM 18684</strain>
    </source>
</reference>
<evidence type="ECO:0000313" key="3">
    <source>
        <dbReference type="Proteomes" id="UP000199666"/>
    </source>
</evidence>
<feature type="transmembrane region" description="Helical" evidence="1">
    <location>
        <begin position="163"/>
        <end position="182"/>
    </location>
</feature>
<keyword evidence="1" id="KW-0472">Membrane</keyword>
<name>A0A1I2YW96_9SPHI</name>
<gene>
    <name evidence="2" type="ORF">SAMN04489864_108119</name>
</gene>
<dbReference type="Proteomes" id="UP000199666">
    <property type="component" value="Unassembled WGS sequence"/>
</dbReference>
<keyword evidence="3" id="KW-1185">Reference proteome</keyword>
<organism evidence="2 3">
    <name type="scientific">Pedobacter insulae</name>
    <dbReference type="NCBI Taxonomy" id="414048"/>
    <lineage>
        <taxon>Bacteria</taxon>
        <taxon>Pseudomonadati</taxon>
        <taxon>Bacteroidota</taxon>
        <taxon>Sphingobacteriia</taxon>
        <taxon>Sphingobacteriales</taxon>
        <taxon>Sphingobacteriaceae</taxon>
        <taxon>Pedobacter</taxon>
    </lineage>
</organism>
<feature type="transmembrane region" description="Helical" evidence="1">
    <location>
        <begin position="41"/>
        <end position="61"/>
    </location>
</feature>
<dbReference type="EMBL" id="FOPP01000008">
    <property type="protein sequence ID" value="SFH29740.1"/>
    <property type="molecule type" value="Genomic_DNA"/>
</dbReference>
<feature type="transmembrane region" description="Helical" evidence="1">
    <location>
        <begin position="92"/>
        <end position="118"/>
    </location>
</feature>
<evidence type="ECO:0000256" key="1">
    <source>
        <dbReference type="SAM" id="Phobius"/>
    </source>
</evidence>
<keyword evidence="1" id="KW-1133">Transmembrane helix</keyword>
<proteinExistence type="predicted"/>
<keyword evidence="1" id="KW-0812">Transmembrane</keyword>
<evidence type="ECO:0000313" key="2">
    <source>
        <dbReference type="EMBL" id="SFH29740.1"/>
    </source>
</evidence>
<protein>
    <recommendedName>
        <fullName evidence="4">YhhN-like protein</fullName>
    </recommendedName>
</protein>
<dbReference type="STRING" id="414048.SAMN04489864_108119"/>
<dbReference type="AlphaFoldDB" id="A0A1I2YW96"/>